<dbReference type="STRING" id="516051.VC82_2821"/>
<dbReference type="Pfam" id="PF00392">
    <property type="entry name" value="GntR"/>
    <property type="match status" value="1"/>
</dbReference>
<dbReference type="Gene3D" id="1.20.120.530">
    <property type="entry name" value="GntR ligand-binding domain-like"/>
    <property type="match status" value="1"/>
</dbReference>
<dbReference type="GO" id="GO:0003700">
    <property type="term" value="F:DNA-binding transcription factor activity"/>
    <property type="evidence" value="ECO:0007669"/>
    <property type="project" value="InterPro"/>
</dbReference>
<dbReference type="InterPro" id="IPR008920">
    <property type="entry name" value="TF_FadR/GntR_C"/>
</dbReference>
<evidence type="ECO:0000313" key="5">
    <source>
        <dbReference type="EMBL" id="AKA36367.1"/>
    </source>
</evidence>
<keyword evidence="1" id="KW-0805">Transcription regulation</keyword>
<dbReference type="SMART" id="SM00895">
    <property type="entry name" value="FCD"/>
    <property type="match status" value="1"/>
</dbReference>
<dbReference type="InterPro" id="IPR000524">
    <property type="entry name" value="Tscrpt_reg_HTH_GntR"/>
</dbReference>
<accession>A0A0D5YVM1</accession>
<evidence type="ECO:0000256" key="2">
    <source>
        <dbReference type="ARBA" id="ARBA00023125"/>
    </source>
</evidence>
<organism evidence="5 6">
    <name type="scientific">Flagellimonas lutaonensis</name>
    <dbReference type="NCBI Taxonomy" id="516051"/>
    <lineage>
        <taxon>Bacteria</taxon>
        <taxon>Pseudomonadati</taxon>
        <taxon>Bacteroidota</taxon>
        <taxon>Flavobacteriia</taxon>
        <taxon>Flavobacteriales</taxon>
        <taxon>Flavobacteriaceae</taxon>
        <taxon>Flagellimonas</taxon>
    </lineage>
</organism>
<dbReference type="KEGG" id="mlt:VC82_2821"/>
<dbReference type="SMART" id="SM00345">
    <property type="entry name" value="HTH_GNTR"/>
    <property type="match status" value="1"/>
</dbReference>
<evidence type="ECO:0000313" key="6">
    <source>
        <dbReference type="Proteomes" id="UP000032726"/>
    </source>
</evidence>
<dbReference type="InterPro" id="IPR036390">
    <property type="entry name" value="WH_DNA-bd_sf"/>
</dbReference>
<keyword evidence="2" id="KW-0238">DNA-binding</keyword>
<evidence type="ECO:0000256" key="3">
    <source>
        <dbReference type="ARBA" id="ARBA00023163"/>
    </source>
</evidence>
<dbReference type="EMBL" id="CP011071">
    <property type="protein sequence ID" value="AKA36367.1"/>
    <property type="molecule type" value="Genomic_DNA"/>
</dbReference>
<dbReference type="Gene3D" id="1.10.10.10">
    <property type="entry name" value="Winged helix-like DNA-binding domain superfamily/Winged helix DNA-binding domain"/>
    <property type="match status" value="1"/>
</dbReference>
<dbReference type="Pfam" id="PF07729">
    <property type="entry name" value="FCD"/>
    <property type="match status" value="1"/>
</dbReference>
<dbReference type="PANTHER" id="PTHR43537:SF24">
    <property type="entry name" value="GLUCONATE OPERON TRANSCRIPTIONAL REPRESSOR"/>
    <property type="match status" value="1"/>
</dbReference>
<dbReference type="PANTHER" id="PTHR43537">
    <property type="entry name" value="TRANSCRIPTIONAL REGULATOR, GNTR FAMILY"/>
    <property type="match status" value="1"/>
</dbReference>
<keyword evidence="3" id="KW-0804">Transcription</keyword>
<sequence length="228" mass="26086">MNVEIVYDLQMGNAAILRDQVKDFILKEMQKGGLSVGKTINLAALSRKLGISVTPIREALSQLEESQIIKAVPNRGFVVAELHLKEAQDLYATVSQLEVMALENSTYNEKAIKELKKSLLQLQQSHTHHARLKARFRFHDLLVAYCNNRILVQIFRKLKHRILFYEQAFIRDASIYENVDNQMEAIVQALEDDNTPTAALILKMNWMVVLQYLEKQLKTAAKNPNDLP</sequence>
<feature type="domain" description="HTH gntR-type" evidence="4">
    <location>
        <begin position="15"/>
        <end position="82"/>
    </location>
</feature>
<evidence type="ECO:0000259" key="4">
    <source>
        <dbReference type="PROSITE" id="PS50949"/>
    </source>
</evidence>
<gene>
    <name evidence="5" type="ORF">VC82_2821</name>
</gene>
<name>A0A0D5YVM1_9FLAO</name>
<keyword evidence="6" id="KW-1185">Reference proteome</keyword>
<reference evidence="5 6" key="1">
    <citation type="submission" date="2015-03" db="EMBL/GenBank/DDBJ databases">
        <title>Complete genome sequence of Muricauda lutaonensis CC-HSB-11T, isolated from a coastal hot spring.</title>
        <authorList>
            <person name="Kim K.M."/>
        </authorList>
    </citation>
    <scope>NUCLEOTIDE SEQUENCE [LARGE SCALE GENOMIC DNA]</scope>
    <source>
        <strain evidence="5 6">CC-HSB-11</strain>
    </source>
</reference>
<protein>
    <submittedName>
        <fullName evidence="5">Transcriptional regulatory protein</fullName>
    </submittedName>
</protein>
<dbReference type="Proteomes" id="UP000032726">
    <property type="component" value="Chromosome"/>
</dbReference>
<proteinExistence type="predicted"/>
<dbReference type="AlphaFoldDB" id="A0A0D5YVM1"/>
<evidence type="ECO:0000256" key="1">
    <source>
        <dbReference type="ARBA" id="ARBA00023015"/>
    </source>
</evidence>
<dbReference type="SUPFAM" id="SSF46785">
    <property type="entry name" value="Winged helix' DNA-binding domain"/>
    <property type="match status" value="1"/>
</dbReference>
<dbReference type="HOGENOM" id="CLU_017584_5_5_10"/>
<dbReference type="InterPro" id="IPR011711">
    <property type="entry name" value="GntR_C"/>
</dbReference>
<dbReference type="SUPFAM" id="SSF48008">
    <property type="entry name" value="GntR ligand-binding domain-like"/>
    <property type="match status" value="1"/>
</dbReference>
<dbReference type="InterPro" id="IPR036388">
    <property type="entry name" value="WH-like_DNA-bd_sf"/>
</dbReference>
<dbReference type="PROSITE" id="PS50949">
    <property type="entry name" value="HTH_GNTR"/>
    <property type="match status" value="1"/>
</dbReference>
<dbReference type="RefSeq" id="WP_245615914.1">
    <property type="nucleotide sequence ID" value="NZ_CP011071.1"/>
</dbReference>
<dbReference type="GO" id="GO:0003677">
    <property type="term" value="F:DNA binding"/>
    <property type="evidence" value="ECO:0007669"/>
    <property type="project" value="UniProtKB-KW"/>
</dbReference>